<feature type="non-terminal residue" evidence="15">
    <location>
        <position position="355"/>
    </location>
</feature>
<dbReference type="Proteomes" id="UP001166093">
    <property type="component" value="Unassembled WGS sequence"/>
</dbReference>
<evidence type="ECO:0000259" key="14">
    <source>
        <dbReference type="PROSITE" id="PS51767"/>
    </source>
</evidence>
<dbReference type="PROSITE" id="PS51767">
    <property type="entry name" value="PEPTIDASE_A1"/>
    <property type="match status" value="1"/>
</dbReference>
<name>A0ABS2XHZ5_POLSP</name>
<dbReference type="InterPro" id="IPR001461">
    <property type="entry name" value="Aspartic_peptidase_A1"/>
</dbReference>
<evidence type="ECO:0000256" key="1">
    <source>
        <dbReference type="ARBA" id="ARBA00000430"/>
    </source>
</evidence>
<dbReference type="PANTHER" id="PTHR47966:SF24">
    <property type="entry name" value="RENIN"/>
    <property type="match status" value="1"/>
</dbReference>
<evidence type="ECO:0000256" key="2">
    <source>
        <dbReference type="ARBA" id="ARBA00004613"/>
    </source>
</evidence>
<comment type="catalytic activity">
    <reaction evidence="1">
        <text>Cleavage of Leu-|-Xaa bond in angiotensinogen to generate angiotensin I.</text>
        <dbReference type="EC" id="3.4.23.15"/>
    </reaction>
</comment>
<dbReference type="InterPro" id="IPR033121">
    <property type="entry name" value="PEPTIDASE_A1"/>
</dbReference>
<keyword evidence="10" id="KW-0865">Zymogen</keyword>
<reference evidence="15" key="1">
    <citation type="journal article" date="2021" name="Cell">
        <title>Tracing the genetic footprints of vertebrate landing in non-teleost ray-finned fishes.</title>
        <authorList>
            <person name="Bi X."/>
            <person name="Wang K."/>
            <person name="Yang L."/>
            <person name="Pan H."/>
            <person name="Jiang H."/>
            <person name="Wei Q."/>
            <person name="Fang M."/>
            <person name="Yu H."/>
            <person name="Zhu C."/>
            <person name="Cai Y."/>
            <person name="He Y."/>
            <person name="Gan X."/>
            <person name="Zeng H."/>
            <person name="Yu D."/>
            <person name="Zhu Y."/>
            <person name="Jiang H."/>
            <person name="Qiu Q."/>
            <person name="Yang H."/>
            <person name="Zhang Y.E."/>
            <person name="Wang W."/>
            <person name="Zhu M."/>
            <person name="He S."/>
            <person name="Zhang G."/>
        </authorList>
    </citation>
    <scope>NUCLEOTIDE SEQUENCE</scope>
    <source>
        <strain evidence="15">Pddl_001</strain>
    </source>
</reference>
<comment type="subcellular location">
    <subcellularLocation>
        <location evidence="2">Secreted</location>
    </subcellularLocation>
</comment>
<dbReference type="InterPro" id="IPR021109">
    <property type="entry name" value="Peptidase_aspartic_dom_sf"/>
</dbReference>
<evidence type="ECO:0000313" key="16">
    <source>
        <dbReference type="Proteomes" id="UP001166093"/>
    </source>
</evidence>
<dbReference type="EMBL" id="JAAWVQ010033516">
    <property type="protein sequence ID" value="MBN3273701.1"/>
    <property type="molecule type" value="Genomic_DNA"/>
</dbReference>
<evidence type="ECO:0000256" key="4">
    <source>
        <dbReference type="ARBA" id="ARBA00013216"/>
    </source>
</evidence>
<accession>A0ABS2XHZ5</accession>
<dbReference type="EC" id="3.4.23.15" evidence="4"/>
<keyword evidence="8 13" id="KW-0064">Aspartyl protease</keyword>
<dbReference type="PANTHER" id="PTHR47966">
    <property type="entry name" value="BETA-SITE APP-CLEAVING ENZYME, ISOFORM A-RELATED"/>
    <property type="match status" value="1"/>
</dbReference>
<gene>
    <name evidence="15" type="primary">Ren</name>
    <name evidence="15" type="ORF">GTO93_0010499</name>
</gene>
<keyword evidence="16" id="KW-1185">Reference proteome</keyword>
<feature type="domain" description="Peptidase A1" evidence="14">
    <location>
        <begin position="56"/>
        <end position="352"/>
    </location>
</feature>
<evidence type="ECO:0000256" key="5">
    <source>
        <dbReference type="ARBA" id="ARBA00022525"/>
    </source>
</evidence>
<evidence type="ECO:0000256" key="10">
    <source>
        <dbReference type="ARBA" id="ARBA00023145"/>
    </source>
</evidence>
<evidence type="ECO:0000256" key="12">
    <source>
        <dbReference type="ARBA" id="ARBA00032220"/>
    </source>
</evidence>
<keyword evidence="9 13" id="KW-0378">Hydrolase</keyword>
<keyword evidence="7" id="KW-0732">Signal</keyword>
<evidence type="ECO:0000256" key="11">
    <source>
        <dbReference type="ARBA" id="ARBA00023157"/>
    </source>
</evidence>
<dbReference type="SUPFAM" id="SSF50630">
    <property type="entry name" value="Acid proteases"/>
    <property type="match status" value="1"/>
</dbReference>
<keyword evidence="11" id="KW-1015">Disulfide bond</keyword>
<sequence>SLSRIALRKMPSVRETLRVMGVTPAEVFAELRLKEAVNPHPSNGTTPLTNYYDTQYFGEISIGSPPQIFNVVFDTGSSNLWVPSYSCSPLYTACCTLIIVKRVMFLTTPCRPLQVGGIPVIQVFAEVTVLPALPFIFAKFDGVLGMGYPNSAIDGITPVFDQILSQHSLKEEVFSVYYSRDPHKKPGGEIVLGGTDPNYYTGEFNYLSTSKKGKWEIQMKGVSVGMELLFCKGGCTAVIDTGSSYITGPASSVSILMETIGASELAEGEYTVDCGRVKSLPSIFFSFGGHDYELTGEDYIHWHSKFGEDLCVVTFSGLDVPPPTGPIWVLGANFISRYYVEFDRRNNRIGFARAV</sequence>
<evidence type="ECO:0000256" key="8">
    <source>
        <dbReference type="ARBA" id="ARBA00022750"/>
    </source>
</evidence>
<dbReference type="Gene3D" id="2.40.70.10">
    <property type="entry name" value="Acid Proteases"/>
    <property type="match status" value="2"/>
</dbReference>
<comment type="caution">
    <text evidence="15">The sequence shown here is derived from an EMBL/GenBank/DDBJ whole genome shotgun (WGS) entry which is preliminary data.</text>
</comment>
<evidence type="ECO:0000256" key="7">
    <source>
        <dbReference type="ARBA" id="ARBA00022729"/>
    </source>
</evidence>
<evidence type="ECO:0000256" key="6">
    <source>
        <dbReference type="ARBA" id="ARBA00022670"/>
    </source>
</evidence>
<protein>
    <recommendedName>
        <fullName evidence="4">renin</fullName>
        <ecNumber evidence="4">3.4.23.15</ecNumber>
    </recommendedName>
    <alternativeName>
        <fullName evidence="12">Angiotensinogenase</fullName>
    </alternativeName>
</protein>
<dbReference type="PROSITE" id="PS00141">
    <property type="entry name" value="ASP_PROTEASE"/>
    <property type="match status" value="2"/>
</dbReference>
<organism evidence="15 16">
    <name type="scientific">Polyodon spathula</name>
    <name type="common">North American paddlefish</name>
    <name type="synonym">Squalus spathula</name>
    <dbReference type="NCBI Taxonomy" id="7913"/>
    <lineage>
        <taxon>Eukaryota</taxon>
        <taxon>Metazoa</taxon>
        <taxon>Chordata</taxon>
        <taxon>Craniata</taxon>
        <taxon>Vertebrata</taxon>
        <taxon>Euteleostomi</taxon>
        <taxon>Actinopterygii</taxon>
        <taxon>Chondrostei</taxon>
        <taxon>Acipenseriformes</taxon>
        <taxon>Polyodontidae</taxon>
        <taxon>Polyodon</taxon>
    </lineage>
</organism>
<evidence type="ECO:0000256" key="9">
    <source>
        <dbReference type="ARBA" id="ARBA00022801"/>
    </source>
</evidence>
<evidence type="ECO:0000313" key="15">
    <source>
        <dbReference type="EMBL" id="MBN3273701.1"/>
    </source>
</evidence>
<evidence type="ECO:0000256" key="13">
    <source>
        <dbReference type="RuleBase" id="RU000454"/>
    </source>
</evidence>
<keyword evidence="5" id="KW-0964">Secreted</keyword>
<dbReference type="Pfam" id="PF00026">
    <property type="entry name" value="Asp"/>
    <property type="match status" value="2"/>
</dbReference>
<keyword evidence="6 13" id="KW-0645">Protease</keyword>
<proteinExistence type="inferred from homology"/>
<feature type="non-terminal residue" evidence="15">
    <location>
        <position position="1"/>
    </location>
</feature>
<comment type="similarity">
    <text evidence="3 13">Belongs to the peptidase A1 family.</text>
</comment>
<dbReference type="PRINTS" id="PR00792">
    <property type="entry name" value="PEPSIN"/>
</dbReference>
<evidence type="ECO:0000256" key="3">
    <source>
        <dbReference type="ARBA" id="ARBA00007447"/>
    </source>
</evidence>
<dbReference type="InterPro" id="IPR001969">
    <property type="entry name" value="Aspartic_peptidase_AS"/>
</dbReference>